<name>A0ABN9UUW4_9DINO</name>
<evidence type="ECO:0000256" key="2">
    <source>
        <dbReference type="SAM" id="Phobius"/>
    </source>
</evidence>
<organism evidence="4 5">
    <name type="scientific">Prorocentrum cordatum</name>
    <dbReference type="NCBI Taxonomy" id="2364126"/>
    <lineage>
        <taxon>Eukaryota</taxon>
        <taxon>Sar</taxon>
        <taxon>Alveolata</taxon>
        <taxon>Dinophyceae</taxon>
        <taxon>Prorocentrales</taxon>
        <taxon>Prorocentraceae</taxon>
        <taxon>Prorocentrum</taxon>
    </lineage>
</organism>
<feature type="transmembrane region" description="Helical" evidence="2">
    <location>
        <begin position="38"/>
        <end position="60"/>
    </location>
</feature>
<accession>A0ABN9UUW4</accession>
<keyword evidence="2" id="KW-1133">Transmembrane helix</keyword>
<evidence type="ECO:0000313" key="5">
    <source>
        <dbReference type="Proteomes" id="UP001189429"/>
    </source>
</evidence>
<dbReference type="Gene3D" id="1.10.238.10">
    <property type="entry name" value="EF-hand"/>
    <property type="match status" value="1"/>
</dbReference>
<keyword evidence="2" id="KW-0812">Transmembrane</keyword>
<evidence type="ECO:0000313" key="4">
    <source>
        <dbReference type="EMBL" id="CAK0863910.1"/>
    </source>
</evidence>
<protein>
    <recommendedName>
        <fullName evidence="3">EF-hand domain-containing protein</fullName>
    </recommendedName>
</protein>
<dbReference type="CDD" id="cd00051">
    <property type="entry name" value="EFh"/>
    <property type="match status" value="1"/>
</dbReference>
<comment type="caution">
    <text evidence="4">The sequence shown here is derived from an EMBL/GenBank/DDBJ whole genome shotgun (WGS) entry which is preliminary data.</text>
</comment>
<feature type="domain" description="EF-hand" evidence="3">
    <location>
        <begin position="134"/>
        <end position="160"/>
    </location>
</feature>
<keyword evidence="5" id="KW-1185">Reference proteome</keyword>
<dbReference type="PROSITE" id="PS50222">
    <property type="entry name" value="EF_HAND_2"/>
    <property type="match status" value="2"/>
</dbReference>
<sequence length="254" mass="26955">MAAVEYAKPSCETDEEIQDRLGADGAAPEVSSKRTSPAWRVLATVVGGVLLLAAVVGATARRPTFAMVPHRDNVLRAQTRRSTRLNKVFALHMDPGFPKMVSLQEAGDGHSIQDDVAGEEAAAGGGDGGMAPPFADIDGDGDGLMTFQELQDFLLALPGVTQEMWDEQQSYVKEDFESADVNSDGGLDEEEFVAATQPGAKCASHDECDDEFCYAGHCASCDDCHYCWDGIDGTCGSCGDGFPTKEDDACEIDG</sequence>
<dbReference type="SUPFAM" id="SSF47473">
    <property type="entry name" value="EF-hand"/>
    <property type="match status" value="1"/>
</dbReference>
<keyword evidence="1" id="KW-0106">Calcium</keyword>
<proteinExistence type="predicted"/>
<dbReference type="PROSITE" id="PS00018">
    <property type="entry name" value="EF_HAND_1"/>
    <property type="match status" value="1"/>
</dbReference>
<gene>
    <name evidence="4" type="ORF">PCOR1329_LOCUS51931</name>
</gene>
<keyword evidence="2" id="KW-0472">Membrane</keyword>
<evidence type="ECO:0000259" key="3">
    <source>
        <dbReference type="PROSITE" id="PS50222"/>
    </source>
</evidence>
<dbReference type="EMBL" id="CAUYUJ010016316">
    <property type="protein sequence ID" value="CAK0863910.1"/>
    <property type="molecule type" value="Genomic_DNA"/>
</dbReference>
<dbReference type="InterPro" id="IPR018247">
    <property type="entry name" value="EF_Hand_1_Ca_BS"/>
</dbReference>
<reference evidence="4" key="1">
    <citation type="submission" date="2023-10" db="EMBL/GenBank/DDBJ databases">
        <authorList>
            <person name="Chen Y."/>
            <person name="Shah S."/>
            <person name="Dougan E. K."/>
            <person name="Thang M."/>
            <person name="Chan C."/>
        </authorList>
    </citation>
    <scope>NUCLEOTIDE SEQUENCE [LARGE SCALE GENOMIC DNA]</scope>
</reference>
<dbReference type="InterPro" id="IPR002048">
    <property type="entry name" value="EF_hand_dom"/>
</dbReference>
<feature type="domain" description="EF-hand" evidence="3">
    <location>
        <begin position="167"/>
        <end position="202"/>
    </location>
</feature>
<evidence type="ECO:0000256" key="1">
    <source>
        <dbReference type="ARBA" id="ARBA00022837"/>
    </source>
</evidence>
<dbReference type="Proteomes" id="UP001189429">
    <property type="component" value="Unassembled WGS sequence"/>
</dbReference>
<dbReference type="SMART" id="SM00054">
    <property type="entry name" value="EFh"/>
    <property type="match status" value="2"/>
</dbReference>
<dbReference type="InterPro" id="IPR011992">
    <property type="entry name" value="EF-hand-dom_pair"/>
</dbReference>